<dbReference type="Pfam" id="PF04439">
    <property type="entry name" value="Adenyl_transf"/>
    <property type="match status" value="1"/>
</dbReference>
<gene>
    <name evidence="1" type="ORF">B5G26_00530</name>
</gene>
<name>A0A1Y3UJK4_9FIRM</name>
<reference evidence="2" key="1">
    <citation type="submission" date="2017-04" db="EMBL/GenBank/DDBJ databases">
        <title>Function of individual gut microbiota members based on whole genome sequencing of pure cultures obtained from chicken caecum.</title>
        <authorList>
            <person name="Medvecky M."/>
            <person name="Cejkova D."/>
            <person name="Polansky O."/>
            <person name="Karasova D."/>
            <person name="Kubasova T."/>
            <person name="Cizek A."/>
            <person name="Rychlik I."/>
        </authorList>
    </citation>
    <scope>NUCLEOTIDE SEQUENCE [LARGE SCALE GENOMIC DNA]</scope>
    <source>
        <strain evidence="2">An75</strain>
    </source>
</reference>
<evidence type="ECO:0000313" key="1">
    <source>
        <dbReference type="EMBL" id="OUN45550.1"/>
    </source>
</evidence>
<dbReference type="Proteomes" id="UP000195455">
    <property type="component" value="Unassembled WGS sequence"/>
</dbReference>
<dbReference type="Gene3D" id="1.20.120.330">
    <property type="entry name" value="Nucleotidyltransferases domain 2"/>
    <property type="match status" value="1"/>
</dbReference>
<protein>
    <recommendedName>
        <fullName evidence="3">Aminoglycoside adenylyltransferase</fullName>
    </recommendedName>
</protein>
<evidence type="ECO:0008006" key="3">
    <source>
        <dbReference type="Google" id="ProtNLM"/>
    </source>
</evidence>
<comment type="caution">
    <text evidence="1">The sequence shown here is derived from an EMBL/GenBank/DDBJ whole genome shotgun (WGS) entry which is preliminary data.</text>
</comment>
<dbReference type="InterPro" id="IPR007530">
    <property type="entry name" value="Aminoglycoside_adenylylTfrase"/>
</dbReference>
<dbReference type="InterPro" id="IPR043519">
    <property type="entry name" value="NT_sf"/>
</dbReference>
<dbReference type="RefSeq" id="WP_087988321.1">
    <property type="nucleotide sequence ID" value="NZ_NFHM01000001.1"/>
</dbReference>
<proteinExistence type="predicted"/>
<sequence>MRTEQEMMDLILETARQDSRVLAAYLKGSRANQNVPKDVYQDFDIMYVVKEVAPFRENPAWLDVFGEVILKQEQNDDFGYGERFGIRKDYDKSYSWLLLFADGNRIDIGVETLETMEQGKNRNRLFVPLLDKIGCLPQFPPTDEEFWVQKPTEKGFMGCCNTFYWNLCDVVKGLARQEMPFVMTTYHTLVRPMLEQMLQWQVGTQTDFRVSCGKLGKYLKNYLPKEQYDLYLETLPDGDFSHFWTAIEKACILFRQTAEKTAEALGFVFPEKEEKGFRQYADMVKEEMKK</sequence>
<dbReference type="AlphaFoldDB" id="A0A1Y3UJK4"/>
<dbReference type="Gene3D" id="3.30.460.10">
    <property type="entry name" value="Beta Polymerase, domain 2"/>
    <property type="match status" value="1"/>
</dbReference>
<dbReference type="SUPFAM" id="SSF81301">
    <property type="entry name" value="Nucleotidyltransferase"/>
    <property type="match status" value="1"/>
</dbReference>
<accession>A0A1Y3UJK4</accession>
<dbReference type="SUPFAM" id="SSF81631">
    <property type="entry name" value="PAP/OAS1 substrate-binding domain"/>
    <property type="match status" value="1"/>
</dbReference>
<organism evidence="1 2">
    <name type="scientific">Anaerotignum lactatifermentans</name>
    <dbReference type="NCBI Taxonomy" id="160404"/>
    <lineage>
        <taxon>Bacteria</taxon>
        <taxon>Bacillati</taxon>
        <taxon>Bacillota</taxon>
        <taxon>Clostridia</taxon>
        <taxon>Lachnospirales</taxon>
        <taxon>Anaerotignaceae</taxon>
        <taxon>Anaerotignum</taxon>
    </lineage>
</organism>
<evidence type="ECO:0000313" key="2">
    <source>
        <dbReference type="Proteomes" id="UP000195455"/>
    </source>
</evidence>
<dbReference type="EMBL" id="NFHM01000001">
    <property type="protein sequence ID" value="OUN45550.1"/>
    <property type="molecule type" value="Genomic_DNA"/>
</dbReference>